<dbReference type="Pfam" id="PF03466">
    <property type="entry name" value="LysR_substrate"/>
    <property type="match status" value="1"/>
</dbReference>
<dbReference type="InterPro" id="IPR036390">
    <property type="entry name" value="WH_DNA-bd_sf"/>
</dbReference>
<evidence type="ECO:0000313" key="7">
    <source>
        <dbReference type="Proteomes" id="UP000264310"/>
    </source>
</evidence>
<feature type="domain" description="HTH lysR-type" evidence="5">
    <location>
        <begin position="13"/>
        <end position="69"/>
    </location>
</feature>
<keyword evidence="7" id="KW-1185">Reference proteome</keyword>
<comment type="caution">
    <text evidence="6">The sequence shown here is derived from an EMBL/GenBank/DDBJ whole genome shotgun (WGS) entry which is preliminary data.</text>
</comment>
<dbReference type="Pfam" id="PF00126">
    <property type="entry name" value="HTH_1"/>
    <property type="match status" value="1"/>
</dbReference>
<protein>
    <submittedName>
        <fullName evidence="6">LysR family transcriptional regulator</fullName>
    </submittedName>
</protein>
<accession>A0A371X2G6</accession>
<proteinExistence type="inferred from homology"/>
<keyword evidence="4" id="KW-0804">Transcription</keyword>
<evidence type="ECO:0000256" key="1">
    <source>
        <dbReference type="ARBA" id="ARBA00009437"/>
    </source>
</evidence>
<reference evidence="6 7" key="1">
    <citation type="submission" date="2018-08" db="EMBL/GenBank/DDBJ databases">
        <title>Fulvimarina sp. 85, whole genome shotgun sequence.</title>
        <authorList>
            <person name="Tuo L."/>
        </authorList>
    </citation>
    <scope>NUCLEOTIDE SEQUENCE [LARGE SCALE GENOMIC DNA]</scope>
    <source>
        <strain evidence="6 7">85</strain>
    </source>
</reference>
<evidence type="ECO:0000256" key="3">
    <source>
        <dbReference type="ARBA" id="ARBA00023125"/>
    </source>
</evidence>
<dbReference type="PANTHER" id="PTHR30126">
    <property type="entry name" value="HTH-TYPE TRANSCRIPTIONAL REGULATOR"/>
    <property type="match status" value="1"/>
</dbReference>
<dbReference type="EMBL" id="QURL01000004">
    <property type="protein sequence ID" value="RFC63411.1"/>
    <property type="molecule type" value="Genomic_DNA"/>
</dbReference>
<dbReference type="PROSITE" id="PS50931">
    <property type="entry name" value="HTH_LYSR"/>
    <property type="match status" value="1"/>
</dbReference>
<name>A0A371X2G6_9HYPH</name>
<dbReference type="GO" id="GO:0000976">
    <property type="term" value="F:transcription cis-regulatory region binding"/>
    <property type="evidence" value="ECO:0007669"/>
    <property type="project" value="TreeGrafter"/>
</dbReference>
<dbReference type="Proteomes" id="UP000264310">
    <property type="component" value="Unassembled WGS sequence"/>
</dbReference>
<dbReference type="InterPro" id="IPR000847">
    <property type="entry name" value="LysR_HTH_N"/>
</dbReference>
<dbReference type="SUPFAM" id="SSF46785">
    <property type="entry name" value="Winged helix' DNA-binding domain"/>
    <property type="match status" value="1"/>
</dbReference>
<dbReference type="InterPro" id="IPR005119">
    <property type="entry name" value="LysR_subst-bd"/>
</dbReference>
<dbReference type="PANTHER" id="PTHR30126:SF88">
    <property type="entry name" value="TRANSCRIPTIONAL REGULATOR-RELATED"/>
    <property type="match status" value="1"/>
</dbReference>
<keyword evidence="2" id="KW-0805">Transcription regulation</keyword>
<dbReference type="SUPFAM" id="SSF53850">
    <property type="entry name" value="Periplasmic binding protein-like II"/>
    <property type="match status" value="1"/>
</dbReference>
<sequence length="295" mass="32766">MIEKSDWSVPRSTLEQWIVLRMVVDTGSFSAAAAALNRSQSTISYALARLRDAIGVDLLRLDGRRAVLTPEGATLLADVTPLIEDFRRIERRGAAALRGERLQIRLLFDTLFPRDRLLGAIETFADDWPHISIDLHETVRQPVETVAWANYDLAILVAAPGAASAQIVAQVDLVAVAHPHHPLAKAGRPLTAAMLARHHRFEISSFDRASEVRRGRARIWRMNTVEAALDAVRRGHCFGWLPLHLVEADLAEGRLVRLVLEKPDIRTYRLALSAPDPGLGQDRALARFAELLRTG</sequence>
<dbReference type="AlphaFoldDB" id="A0A371X2G6"/>
<evidence type="ECO:0000259" key="5">
    <source>
        <dbReference type="PROSITE" id="PS50931"/>
    </source>
</evidence>
<dbReference type="InterPro" id="IPR036388">
    <property type="entry name" value="WH-like_DNA-bd_sf"/>
</dbReference>
<evidence type="ECO:0000256" key="2">
    <source>
        <dbReference type="ARBA" id="ARBA00023015"/>
    </source>
</evidence>
<evidence type="ECO:0000256" key="4">
    <source>
        <dbReference type="ARBA" id="ARBA00023163"/>
    </source>
</evidence>
<evidence type="ECO:0000313" key="6">
    <source>
        <dbReference type="EMBL" id="RFC63411.1"/>
    </source>
</evidence>
<organism evidence="6 7">
    <name type="scientific">Fulvimarina endophytica</name>
    <dbReference type="NCBI Taxonomy" id="2293836"/>
    <lineage>
        <taxon>Bacteria</taxon>
        <taxon>Pseudomonadati</taxon>
        <taxon>Pseudomonadota</taxon>
        <taxon>Alphaproteobacteria</taxon>
        <taxon>Hyphomicrobiales</taxon>
        <taxon>Aurantimonadaceae</taxon>
        <taxon>Fulvimarina</taxon>
    </lineage>
</organism>
<dbReference type="Gene3D" id="3.40.190.290">
    <property type="match status" value="1"/>
</dbReference>
<gene>
    <name evidence="6" type="ORF">DYI37_10245</name>
</gene>
<comment type="similarity">
    <text evidence="1">Belongs to the LysR transcriptional regulatory family.</text>
</comment>
<dbReference type="GO" id="GO:0003700">
    <property type="term" value="F:DNA-binding transcription factor activity"/>
    <property type="evidence" value="ECO:0007669"/>
    <property type="project" value="InterPro"/>
</dbReference>
<dbReference type="Gene3D" id="1.10.10.10">
    <property type="entry name" value="Winged helix-like DNA-binding domain superfamily/Winged helix DNA-binding domain"/>
    <property type="match status" value="1"/>
</dbReference>
<keyword evidence="3" id="KW-0238">DNA-binding</keyword>